<dbReference type="EMBL" id="CH902617">
    <property type="protein sequence ID" value="EDV43132.1"/>
    <property type="molecule type" value="Genomic_DNA"/>
</dbReference>
<dbReference type="GeneID" id="6501112"/>
<name>B3M0C6_DROAN</name>
<dbReference type="PANTHER" id="PTHR31493">
    <property type="entry name" value="NAZO FAMILY MEMBER"/>
    <property type="match status" value="1"/>
</dbReference>
<dbReference type="PhylomeDB" id="B3M0C6"/>
<dbReference type="KEGG" id="dan:6501112"/>
<proteinExistence type="inferred from homology"/>
<comment type="similarity">
    <text evidence="1">Belongs to the C19orf12 family.</text>
</comment>
<dbReference type="PANTHER" id="PTHR31493:SF1">
    <property type="entry name" value="PROTEIN C19ORF12"/>
    <property type="match status" value="1"/>
</dbReference>
<dbReference type="HOGENOM" id="CLU_138025_1_0_1"/>
<keyword evidence="3" id="KW-1185">Reference proteome</keyword>
<dbReference type="AlphaFoldDB" id="B3M0C6"/>
<dbReference type="OrthoDB" id="5976774at2759"/>
<dbReference type="InterPro" id="IPR033369">
    <property type="entry name" value="C19orf12"/>
</dbReference>
<protein>
    <submittedName>
        <fullName evidence="2">Uncharacterized protein</fullName>
    </submittedName>
</protein>
<dbReference type="GO" id="GO:0051607">
    <property type="term" value="P:defense response to virus"/>
    <property type="evidence" value="ECO:0007669"/>
    <property type="project" value="EnsemblMetazoa"/>
</dbReference>
<dbReference type="OMA" id="VGTLKWT"/>
<evidence type="ECO:0000313" key="3">
    <source>
        <dbReference type="Proteomes" id="UP000007801"/>
    </source>
</evidence>
<evidence type="ECO:0000256" key="1">
    <source>
        <dbReference type="ARBA" id="ARBA00029457"/>
    </source>
</evidence>
<accession>B3M0C6</accession>
<reference evidence="2 3" key="1">
    <citation type="journal article" date="2007" name="Nature">
        <title>Evolution of genes and genomes on the Drosophila phylogeny.</title>
        <authorList>
            <consortium name="Drosophila 12 Genomes Consortium"/>
            <person name="Clark A.G."/>
            <person name="Eisen M.B."/>
            <person name="Smith D.R."/>
            <person name="Bergman C.M."/>
            <person name="Oliver B."/>
            <person name="Markow T.A."/>
            <person name="Kaufman T.C."/>
            <person name="Kellis M."/>
            <person name="Gelbart W."/>
            <person name="Iyer V.N."/>
            <person name="Pollard D.A."/>
            <person name="Sackton T.B."/>
            <person name="Larracuente A.M."/>
            <person name="Singh N.D."/>
            <person name="Abad J.P."/>
            <person name="Abt D.N."/>
            <person name="Adryan B."/>
            <person name="Aguade M."/>
            <person name="Akashi H."/>
            <person name="Anderson W.W."/>
            <person name="Aquadro C.F."/>
            <person name="Ardell D.H."/>
            <person name="Arguello R."/>
            <person name="Artieri C.G."/>
            <person name="Barbash D.A."/>
            <person name="Barker D."/>
            <person name="Barsanti P."/>
            <person name="Batterham P."/>
            <person name="Batzoglou S."/>
            <person name="Begun D."/>
            <person name="Bhutkar A."/>
            <person name="Blanco E."/>
            <person name="Bosak S.A."/>
            <person name="Bradley R.K."/>
            <person name="Brand A.D."/>
            <person name="Brent M.R."/>
            <person name="Brooks A.N."/>
            <person name="Brown R.H."/>
            <person name="Butlin R.K."/>
            <person name="Caggese C."/>
            <person name="Calvi B.R."/>
            <person name="Bernardo de Carvalho A."/>
            <person name="Caspi A."/>
            <person name="Castrezana S."/>
            <person name="Celniker S.E."/>
            <person name="Chang J.L."/>
            <person name="Chapple C."/>
            <person name="Chatterji S."/>
            <person name="Chinwalla A."/>
            <person name="Civetta A."/>
            <person name="Clifton S.W."/>
            <person name="Comeron J.M."/>
            <person name="Costello J.C."/>
            <person name="Coyne J.A."/>
            <person name="Daub J."/>
            <person name="David R.G."/>
            <person name="Delcher A.L."/>
            <person name="Delehaunty K."/>
            <person name="Do C.B."/>
            <person name="Ebling H."/>
            <person name="Edwards K."/>
            <person name="Eickbush T."/>
            <person name="Evans J.D."/>
            <person name="Filipski A."/>
            <person name="Findeiss S."/>
            <person name="Freyhult E."/>
            <person name="Fulton L."/>
            <person name="Fulton R."/>
            <person name="Garcia A.C."/>
            <person name="Gardiner A."/>
            <person name="Garfield D.A."/>
            <person name="Garvin B.E."/>
            <person name="Gibson G."/>
            <person name="Gilbert D."/>
            <person name="Gnerre S."/>
            <person name="Godfrey J."/>
            <person name="Good R."/>
            <person name="Gotea V."/>
            <person name="Gravely B."/>
            <person name="Greenberg A.J."/>
            <person name="Griffiths-Jones S."/>
            <person name="Gross S."/>
            <person name="Guigo R."/>
            <person name="Gustafson E.A."/>
            <person name="Haerty W."/>
            <person name="Hahn M.W."/>
            <person name="Halligan D.L."/>
            <person name="Halpern A.L."/>
            <person name="Halter G.M."/>
            <person name="Han M.V."/>
            <person name="Heger A."/>
            <person name="Hillier L."/>
            <person name="Hinrichs A.S."/>
            <person name="Holmes I."/>
            <person name="Hoskins R.A."/>
            <person name="Hubisz M.J."/>
            <person name="Hultmark D."/>
            <person name="Huntley M.A."/>
            <person name="Jaffe D.B."/>
            <person name="Jagadeeshan S."/>
            <person name="Jeck W.R."/>
            <person name="Johnson J."/>
            <person name="Jones C.D."/>
            <person name="Jordan W.C."/>
            <person name="Karpen G.H."/>
            <person name="Kataoka E."/>
            <person name="Keightley P.D."/>
            <person name="Kheradpour P."/>
            <person name="Kirkness E.F."/>
            <person name="Koerich L.B."/>
            <person name="Kristiansen K."/>
            <person name="Kudrna D."/>
            <person name="Kulathinal R.J."/>
            <person name="Kumar S."/>
            <person name="Kwok R."/>
            <person name="Lander E."/>
            <person name="Langley C.H."/>
            <person name="Lapoint R."/>
            <person name="Lazzaro B.P."/>
            <person name="Lee S.J."/>
            <person name="Levesque L."/>
            <person name="Li R."/>
            <person name="Lin C.F."/>
            <person name="Lin M.F."/>
            <person name="Lindblad-Toh K."/>
            <person name="Llopart A."/>
            <person name="Long M."/>
            <person name="Low L."/>
            <person name="Lozovsky E."/>
            <person name="Lu J."/>
            <person name="Luo M."/>
            <person name="Machado C.A."/>
            <person name="Makalowski W."/>
            <person name="Marzo M."/>
            <person name="Matsuda M."/>
            <person name="Matzkin L."/>
            <person name="McAllister B."/>
            <person name="McBride C.S."/>
            <person name="McKernan B."/>
            <person name="McKernan K."/>
            <person name="Mendez-Lago M."/>
            <person name="Minx P."/>
            <person name="Mollenhauer M.U."/>
            <person name="Montooth K."/>
            <person name="Mount S.M."/>
            <person name="Mu X."/>
            <person name="Myers E."/>
            <person name="Negre B."/>
            <person name="Newfeld S."/>
            <person name="Nielsen R."/>
            <person name="Noor M.A."/>
            <person name="O'Grady P."/>
            <person name="Pachter L."/>
            <person name="Papaceit M."/>
            <person name="Parisi M.J."/>
            <person name="Parisi M."/>
            <person name="Parts L."/>
            <person name="Pedersen J.S."/>
            <person name="Pesole G."/>
            <person name="Phillippy A.M."/>
            <person name="Ponting C.P."/>
            <person name="Pop M."/>
            <person name="Porcelli D."/>
            <person name="Powell J.R."/>
            <person name="Prohaska S."/>
            <person name="Pruitt K."/>
            <person name="Puig M."/>
            <person name="Quesneville H."/>
            <person name="Ram K.R."/>
            <person name="Rand D."/>
            <person name="Rasmussen M.D."/>
            <person name="Reed L.K."/>
            <person name="Reenan R."/>
            <person name="Reily A."/>
            <person name="Remington K.A."/>
            <person name="Rieger T.T."/>
            <person name="Ritchie M.G."/>
            <person name="Robin C."/>
            <person name="Rogers Y.H."/>
            <person name="Rohde C."/>
            <person name="Rozas J."/>
            <person name="Rubenfield M.J."/>
            <person name="Ruiz A."/>
            <person name="Russo S."/>
            <person name="Salzberg S.L."/>
            <person name="Sanchez-Gracia A."/>
            <person name="Saranga D.J."/>
            <person name="Sato H."/>
            <person name="Schaeffer S.W."/>
            <person name="Schatz M.C."/>
            <person name="Schlenke T."/>
            <person name="Schwartz R."/>
            <person name="Segarra C."/>
            <person name="Singh R.S."/>
            <person name="Sirot L."/>
            <person name="Sirota M."/>
            <person name="Sisneros N.B."/>
            <person name="Smith C.D."/>
            <person name="Smith T.F."/>
            <person name="Spieth J."/>
            <person name="Stage D.E."/>
            <person name="Stark A."/>
            <person name="Stephan W."/>
            <person name="Strausberg R.L."/>
            <person name="Strempel S."/>
            <person name="Sturgill D."/>
            <person name="Sutton G."/>
            <person name="Sutton G.G."/>
            <person name="Tao W."/>
            <person name="Teichmann S."/>
            <person name="Tobari Y.N."/>
            <person name="Tomimura Y."/>
            <person name="Tsolas J.M."/>
            <person name="Valente V.L."/>
            <person name="Venter E."/>
            <person name="Venter J.C."/>
            <person name="Vicario S."/>
            <person name="Vieira F.G."/>
            <person name="Vilella A.J."/>
            <person name="Villasante A."/>
            <person name="Walenz B."/>
            <person name="Wang J."/>
            <person name="Wasserman M."/>
            <person name="Watts T."/>
            <person name="Wilson D."/>
            <person name="Wilson R.K."/>
            <person name="Wing R.A."/>
            <person name="Wolfner M.F."/>
            <person name="Wong A."/>
            <person name="Wong G.K."/>
            <person name="Wu C.I."/>
            <person name="Wu G."/>
            <person name="Yamamoto D."/>
            <person name="Yang H.P."/>
            <person name="Yang S.P."/>
            <person name="Yorke J.A."/>
            <person name="Yoshida K."/>
            <person name="Zdobnov E."/>
            <person name="Zhang P."/>
            <person name="Zhang Y."/>
            <person name="Zimin A.V."/>
            <person name="Baldwin J."/>
            <person name="Abdouelleil A."/>
            <person name="Abdulkadir J."/>
            <person name="Abebe A."/>
            <person name="Abera B."/>
            <person name="Abreu J."/>
            <person name="Acer S.C."/>
            <person name="Aftuck L."/>
            <person name="Alexander A."/>
            <person name="An P."/>
            <person name="Anderson E."/>
            <person name="Anderson S."/>
            <person name="Arachi H."/>
            <person name="Azer M."/>
            <person name="Bachantsang P."/>
            <person name="Barry A."/>
            <person name="Bayul T."/>
            <person name="Berlin A."/>
            <person name="Bessette D."/>
            <person name="Bloom T."/>
            <person name="Blye J."/>
            <person name="Boguslavskiy L."/>
            <person name="Bonnet C."/>
            <person name="Boukhgalter B."/>
            <person name="Bourzgui I."/>
            <person name="Brown A."/>
            <person name="Cahill P."/>
            <person name="Channer S."/>
            <person name="Cheshatsang Y."/>
            <person name="Chuda L."/>
            <person name="Citroen M."/>
            <person name="Collymore A."/>
            <person name="Cooke P."/>
            <person name="Costello M."/>
            <person name="D'Aco K."/>
            <person name="Daza R."/>
            <person name="De Haan G."/>
            <person name="DeGray S."/>
            <person name="DeMaso C."/>
            <person name="Dhargay N."/>
            <person name="Dooley K."/>
            <person name="Dooley E."/>
            <person name="Doricent M."/>
            <person name="Dorje P."/>
            <person name="Dorjee K."/>
            <person name="Dupes A."/>
            <person name="Elong R."/>
            <person name="Falk J."/>
            <person name="Farina A."/>
            <person name="Faro S."/>
            <person name="Ferguson D."/>
            <person name="Fisher S."/>
            <person name="Foley C.D."/>
            <person name="Franke A."/>
            <person name="Friedrich D."/>
            <person name="Gadbois L."/>
            <person name="Gearin G."/>
            <person name="Gearin C.R."/>
            <person name="Giannoukos G."/>
            <person name="Goode T."/>
            <person name="Graham J."/>
            <person name="Grandbois E."/>
            <person name="Grewal S."/>
            <person name="Gyaltsen K."/>
            <person name="Hafez N."/>
            <person name="Hagos B."/>
            <person name="Hall J."/>
            <person name="Henson C."/>
            <person name="Hollinger A."/>
            <person name="Honan T."/>
            <person name="Huard M.D."/>
            <person name="Hughes L."/>
            <person name="Hurhula B."/>
            <person name="Husby M.E."/>
            <person name="Kamat A."/>
            <person name="Kanga B."/>
            <person name="Kashin S."/>
            <person name="Khazanovich D."/>
            <person name="Kisner P."/>
            <person name="Lance K."/>
            <person name="Lara M."/>
            <person name="Lee W."/>
            <person name="Lennon N."/>
            <person name="Letendre F."/>
            <person name="LeVine R."/>
            <person name="Lipovsky A."/>
            <person name="Liu X."/>
            <person name="Liu J."/>
            <person name="Liu S."/>
            <person name="Lokyitsang T."/>
            <person name="Lokyitsang Y."/>
            <person name="Lubonja R."/>
            <person name="Lui A."/>
            <person name="MacDonald P."/>
            <person name="Magnisalis V."/>
            <person name="Maru K."/>
            <person name="Matthews C."/>
            <person name="McCusker W."/>
            <person name="McDonough S."/>
            <person name="Mehta T."/>
            <person name="Meldrim J."/>
            <person name="Meneus L."/>
            <person name="Mihai O."/>
            <person name="Mihalev A."/>
            <person name="Mihova T."/>
            <person name="Mittelman R."/>
            <person name="Mlenga V."/>
            <person name="Montmayeur A."/>
            <person name="Mulrain L."/>
            <person name="Navidi A."/>
            <person name="Naylor J."/>
            <person name="Negash T."/>
            <person name="Nguyen T."/>
            <person name="Nguyen N."/>
            <person name="Nicol R."/>
            <person name="Norbu C."/>
            <person name="Norbu N."/>
            <person name="Novod N."/>
            <person name="O'Neill B."/>
            <person name="Osman S."/>
            <person name="Markiewicz E."/>
            <person name="Oyono O.L."/>
            <person name="Patti C."/>
            <person name="Phunkhang P."/>
            <person name="Pierre F."/>
            <person name="Priest M."/>
            <person name="Raghuraman S."/>
            <person name="Rege F."/>
            <person name="Reyes R."/>
            <person name="Rise C."/>
            <person name="Rogov P."/>
            <person name="Ross K."/>
            <person name="Ryan E."/>
            <person name="Settipalli S."/>
            <person name="Shea T."/>
            <person name="Sherpa N."/>
            <person name="Shi L."/>
            <person name="Shih D."/>
            <person name="Sparrow T."/>
            <person name="Spaulding J."/>
            <person name="Stalker J."/>
            <person name="Stange-Thomann N."/>
            <person name="Stavropoulos S."/>
            <person name="Stone C."/>
            <person name="Strader C."/>
            <person name="Tesfaye S."/>
            <person name="Thomson T."/>
            <person name="Thoulutsang Y."/>
            <person name="Thoulutsang D."/>
            <person name="Topham K."/>
            <person name="Topping I."/>
            <person name="Tsamla T."/>
            <person name="Vassiliev H."/>
            <person name="Vo A."/>
            <person name="Wangchuk T."/>
            <person name="Wangdi T."/>
            <person name="Weiand M."/>
            <person name="Wilkinson J."/>
            <person name="Wilson A."/>
            <person name="Yadav S."/>
            <person name="Young G."/>
            <person name="Yu Q."/>
            <person name="Zembek L."/>
            <person name="Zhong D."/>
            <person name="Zimmer A."/>
            <person name="Zwirko Z."/>
            <person name="Jaffe D.B."/>
            <person name="Alvarez P."/>
            <person name="Brockman W."/>
            <person name="Butler J."/>
            <person name="Chin C."/>
            <person name="Gnerre S."/>
            <person name="Grabherr M."/>
            <person name="Kleber M."/>
            <person name="Mauceli E."/>
            <person name="MacCallum I."/>
        </authorList>
    </citation>
    <scope>NUCLEOTIDE SEQUENCE [LARGE SCALE GENOMIC DNA]</scope>
    <source>
        <strain evidence="3">Tucson 14024-0371.13</strain>
    </source>
</reference>
<evidence type="ECO:0000313" key="2">
    <source>
        <dbReference type="EMBL" id="EDV43132.1"/>
    </source>
</evidence>
<dbReference type="eggNOG" id="ENOG502RZQC">
    <property type="taxonomic scope" value="Eukaryota"/>
</dbReference>
<organism evidence="2 3">
    <name type="scientific">Drosophila ananassae</name>
    <name type="common">Fruit fly</name>
    <dbReference type="NCBI Taxonomy" id="7217"/>
    <lineage>
        <taxon>Eukaryota</taxon>
        <taxon>Metazoa</taxon>
        <taxon>Ecdysozoa</taxon>
        <taxon>Arthropoda</taxon>
        <taxon>Hexapoda</taxon>
        <taxon>Insecta</taxon>
        <taxon>Pterygota</taxon>
        <taxon>Neoptera</taxon>
        <taxon>Endopterygota</taxon>
        <taxon>Diptera</taxon>
        <taxon>Brachycera</taxon>
        <taxon>Muscomorpha</taxon>
        <taxon>Ephydroidea</taxon>
        <taxon>Drosophilidae</taxon>
        <taxon>Drosophila</taxon>
        <taxon>Sophophora</taxon>
    </lineage>
</organism>
<dbReference type="Proteomes" id="UP000007801">
    <property type="component" value="Unassembled WGS sequence"/>
</dbReference>
<dbReference type="STRING" id="7217.B3M0C6"/>
<dbReference type="GO" id="GO:0050905">
    <property type="term" value="P:neuromuscular process"/>
    <property type="evidence" value="ECO:0007669"/>
    <property type="project" value="EnsemblMetazoa"/>
</dbReference>
<gene>
    <name evidence="2" type="primary">Dana\GF18336</name>
    <name evidence="2" type="synonym">dana_GLEANR_19594</name>
    <name evidence="2" type="ORF">GF18336</name>
</gene>
<dbReference type="Pfam" id="PF20721">
    <property type="entry name" value="C19orf12"/>
    <property type="match status" value="1"/>
</dbReference>
<dbReference type="InParanoid" id="B3M0C6"/>
<sequence length="137" mass="14253">MSSIGILSALATVARNENIQVTVKEAGQGAAICAATTLIGGLLMGPRGLALGGAIGGLAAYGMAEDFKSLADVISEDLSESERNELKEHVIEAVTNITSVDIRELGWLILTNTTVQNLAMNAVKSFASDRLGHTIID</sequence>